<evidence type="ECO:0000256" key="3">
    <source>
        <dbReference type="ARBA" id="ARBA00007335"/>
    </source>
</evidence>
<evidence type="ECO:0000256" key="2">
    <source>
        <dbReference type="ARBA" id="ARBA00004123"/>
    </source>
</evidence>
<accession>A0A8K0TFY5</accession>
<feature type="compositionally biased region" description="Polar residues" evidence="6">
    <location>
        <begin position="1795"/>
        <end position="1804"/>
    </location>
</feature>
<feature type="compositionally biased region" description="Acidic residues" evidence="6">
    <location>
        <begin position="1903"/>
        <end position="1934"/>
    </location>
</feature>
<keyword evidence="8" id="KW-1185">Reference proteome</keyword>
<comment type="caution">
    <text evidence="7">The sequence shown here is derived from an EMBL/GenBank/DDBJ whole genome shotgun (WGS) entry which is preliminary data.</text>
</comment>
<reference evidence="7" key="1">
    <citation type="journal article" date="2021" name="Nat. Commun.">
        <title>Genetic determinants of endophytism in the Arabidopsis root mycobiome.</title>
        <authorList>
            <person name="Mesny F."/>
            <person name="Miyauchi S."/>
            <person name="Thiergart T."/>
            <person name="Pickel B."/>
            <person name="Atanasova L."/>
            <person name="Karlsson M."/>
            <person name="Huettel B."/>
            <person name="Barry K.W."/>
            <person name="Haridas S."/>
            <person name="Chen C."/>
            <person name="Bauer D."/>
            <person name="Andreopoulos W."/>
            <person name="Pangilinan J."/>
            <person name="LaButti K."/>
            <person name="Riley R."/>
            <person name="Lipzen A."/>
            <person name="Clum A."/>
            <person name="Drula E."/>
            <person name="Henrissat B."/>
            <person name="Kohler A."/>
            <person name="Grigoriev I.V."/>
            <person name="Martin F.M."/>
            <person name="Hacquard S."/>
        </authorList>
    </citation>
    <scope>NUCLEOTIDE SEQUENCE</scope>
    <source>
        <strain evidence="7">MPI-CAGE-AT-0016</strain>
    </source>
</reference>
<proteinExistence type="inferred from homology"/>
<feature type="compositionally biased region" description="Basic and acidic residues" evidence="6">
    <location>
        <begin position="1702"/>
        <end position="1711"/>
    </location>
</feature>
<feature type="compositionally biased region" description="Basic and acidic residues" evidence="6">
    <location>
        <begin position="1885"/>
        <end position="1896"/>
    </location>
</feature>
<dbReference type="GO" id="GO:0031491">
    <property type="term" value="F:nucleosome binding"/>
    <property type="evidence" value="ECO:0007669"/>
    <property type="project" value="TreeGrafter"/>
</dbReference>
<dbReference type="InterPro" id="IPR033053">
    <property type="entry name" value="Hir3/CABIN1"/>
</dbReference>
<evidence type="ECO:0000256" key="1">
    <source>
        <dbReference type="ARBA" id="ARBA00002687"/>
    </source>
</evidence>
<gene>
    <name evidence="7" type="ORF">B0T11DRAFT_242804</name>
</gene>
<dbReference type="PANTHER" id="PTHR15502:SF7">
    <property type="entry name" value="CALCINEURIN-BINDING PROTEIN CABIN-1"/>
    <property type="match status" value="1"/>
</dbReference>
<feature type="compositionally biased region" description="Basic and acidic residues" evidence="6">
    <location>
        <begin position="1718"/>
        <end position="1727"/>
    </location>
</feature>
<sequence length="1991" mass="223351">MPAFQAINVEPEESFEDEIDTTRQLHIDEAFKRFQIALKLHAQGPRLFDEAADAYHDLFKSDIFRYPEAKTEYERADRPQRLTPESLYPAGIDLATGEVDNADSSLPQALYLAHKNRGQFTLDRIRYAARTAAVDAEDFYARDETRDEACDALVDFNAALDRDPADAELWRRIARVAAYLKSARLKRFCLEAAVELDDDPAVEEVEPPSLAEGLAGEDLKEHLKVLSDDVSLSHPVLGPWIKREILPAILRHLDPIPFLPNPLKDLPGHHVTIKDTAGDRISVRCPTAAWSDIGMGLVRMAAETGPSAQPITIEFPESDQHDDTVDTAEAIERQLNDTSQVDKDQASSPTDPSPMEEGRKTSIPEPEDVKKAAEASRKGRSESIATRKRSQSAAGLPEAVDEDTLAEKRSKRTRRRETAAEDIVDRTTQYANQIAEFQAADRSLFQMTKDALENMGIGSHDVFHRLTEAIDSCEADDRASKLTMEASQDLRRSLQSFNADNAKILIHKKETNTLGMSAFLEHAKGSSLATSTFPVFVDTQGTLPFARRVNAQWAPAQQVAWEWVKAVAPSYVESTWSAEMKTAMVQVISRFDRDIMHAARFEVTHGGQSSGSLHDLAQITQMLFELHLDIYDRITNPNSAVDYATRVEARGRIGRWLDFASELLRHASPDSKELQARFLWAAVFSTTLTENASREYILQCWTSLRDFLTQEEIEPIRLQNNAVVPQISSRAADNEISKLTTMDFFLGLFQNDISDPVAVIDNLEPVLNPESVCVAHGTNDPQPPTTEPEASIESLASQGLQDLWKFVKGTSTELRLFLWTRLSDAYSAIKYSTKEFSCQLKAIEMVVADLDGEQYRKTPSETRCALLLRMLKSVDELLIHALSMALNDATAFDIVDEAHLRSTAASLATLSCLLHIAAIVDDEIRIGMTAPASGNSLYQQYTNKLREIQVRTWCLQYTILKAAASQFPNAPLKQEAELADYLAATHQVLGLRKSCKSSNKIFLKMMRVELLKAKNIDNWEDYMGQVLYDLHGLRLGVGITELQDHGCPPEKLERRNTMQLAERVTGLARRMPMKDLLKSDLKTTIEHMQGAIGQVRSTPQMVHNLRNYNEFFKKPIHPLRLYQALRGGVDLDTVTVNAPEAALAKHGWFFLLGNIALSKYKFVDLSKRQTPGAMDDLRIGATFLRHQLQFTPHNWEVWFRLAECFDYEVEDAVVWSADKMNKERAELVKYQRNSIHCHTIALSQSMSADIADDDGDPLHDLYHNFAMRLYSSSREPFAMEPFKHSDHERFFIENFGTGTFQRTLHSEMSAFKVWKFAAGLFRRAIKRNPQDWRNPFMVSKCLWKMYQTPDTDLGTQDLPAKPSVDDLINSLERSIEVASASRKSKSSDPILEPHYKILSIVHKLVSRRDLTPREGATILARQPFGIAVTDDYTLEDMDDWEEYVVTSLRHLRDKDKSNWQHRMIVRHARLLFDEQSESSADYVQAKAAFNVLRESMFTKTMVMNVWKCDAERPGRHHVFTEQYVRFVVKIIAVMKDRTNLEALMRRIRKKAAEFYHFNDLWQTCVATYLQLIRQAHKIPVSHEDSFKSTSAEEFDIMADRIAEWAANASLDFPAFLGMKEAIELKRLNGGLMKAGTIDDLISDAYTAIYLEIGPTLPGPPPSEVIGERNRPLVDEGAEQKPPSSLDHALNLAGATDSGANGEGDKQVEAAPRRRTGVRRPDILRKAEQAYTRNLETPKIGHGSSLKSRKGSMSSGKRDSQTPNGAEGESDDDGEEDGDTEMKDSAAITGEAGVTGNDTVVSSPAGSIHDSADDESDLSDLPDDWDEEPPPSLMFPNLARRSTGVAHSSSDEDDEGEGEEDEEGEEEEEGEQEGENAGDYDEMERDGDGDTVEHGDQTRSVVEGAEEADEDELADDNEEAADEVDDEQDHAEEDGNVTREVADTGDEEEEEEEGEEGEEEEEDEEDEEVNDVNDDDEEMVDEGDHTAASGSP</sequence>
<evidence type="ECO:0000313" key="7">
    <source>
        <dbReference type="EMBL" id="KAH7357748.1"/>
    </source>
</evidence>
<feature type="compositionally biased region" description="Acidic residues" evidence="6">
    <location>
        <begin position="1942"/>
        <end position="1980"/>
    </location>
</feature>
<keyword evidence="5" id="KW-0539">Nucleus</keyword>
<name>A0A8K0TFY5_9PEZI</name>
<feature type="compositionally biased region" description="Acidic residues" evidence="6">
    <location>
        <begin position="1767"/>
        <end position="1778"/>
    </location>
</feature>
<feature type="compositionally biased region" description="Acidic residues" evidence="6">
    <location>
        <begin position="1811"/>
        <end position="1828"/>
    </location>
</feature>
<feature type="compositionally biased region" description="Acidic residues" evidence="6">
    <location>
        <begin position="1850"/>
        <end position="1884"/>
    </location>
</feature>
<evidence type="ECO:0000256" key="6">
    <source>
        <dbReference type="SAM" id="MobiDB-lite"/>
    </source>
</evidence>
<dbReference type="GO" id="GO:0000417">
    <property type="term" value="C:HIR complex"/>
    <property type="evidence" value="ECO:0007669"/>
    <property type="project" value="TreeGrafter"/>
</dbReference>
<dbReference type="PANTHER" id="PTHR15502">
    <property type="entry name" value="CALCINEURIN-BINDING PROTEIN CABIN 1-RELATED"/>
    <property type="match status" value="1"/>
</dbReference>
<feature type="region of interest" description="Disordered" evidence="6">
    <location>
        <begin position="333"/>
        <end position="420"/>
    </location>
</feature>
<comment type="function">
    <text evidence="1">Has a role in a nucleosome assembly pathway that is required for the integrity of heterochromatin and proper chromosome segregation.</text>
</comment>
<dbReference type="EMBL" id="JAGPXD010000004">
    <property type="protein sequence ID" value="KAH7357748.1"/>
    <property type="molecule type" value="Genomic_DNA"/>
</dbReference>
<feature type="compositionally biased region" description="Basic and acidic residues" evidence="6">
    <location>
        <begin position="333"/>
        <end position="345"/>
    </location>
</feature>
<feature type="compositionally biased region" description="Low complexity" evidence="6">
    <location>
        <begin position="1742"/>
        <end position="1754"/>
    </location>
</feature>
<dbReference type="OrthoDB" id="77564at2759"/>
<evidence type="ECO:0000256" key="4">
    <source>
        <dbReference type="ARBA" id="ARBA00014848"/>
    </source>
</evidence>
<comment type="similarity">
    <text evidence="3">Belongs to the HIR3 family.</text>
</comment>
<organism evidence="7 8">
    <name type="scientific">Plectosphaerella cucumerina</name>
    <dbReference type="NCBI Taxonomy" id="40658"/>
    <lineage>
        <taxon>Eukaryota</taxon>
        <taxon>Fungi</taxon>
        <taxon>Dikarya</taxon>
        <taxon>Ascomycota</taxon>
        <taxon>Pezizomycotina</taxon>
        <taxon>Sordariomycetes</taxon>
        <taxon>Hypocreomycetidae</taxon>
        <taxon>Glomerellales</taxon>
        <taxon>Plectosphaerellaceae</taxon>
        <taxon>Plectosphaerella</taxon>
    </lineage>
</organism>
<comment type="subcellular location">
    <subcellularLocation>
        <location evidence="2">Nucleus</location>
    </subcellularLocation>
</comment>
<protein>
    <recommendedName>
        <fullName evidence="4">Histone transcription regulator 3 homolog</fullName>
    </recommendedName>
</protein>
<feature type="compositionally biased region" description="Basic and acidic residues" evidence="6">
    <location>
        <begin position="356"/>
        <end position="381"/>
    </location>
</feature>
<evidence type="ECO:0000256" key="5">
    <source>
        <dbReference type="ARBA" id="ARBA00023242"/>
    </source>
</evidence>
<evidence type="ECO:0000313" key="8">
    <source>
        <dbReference type="Proteomes" id="UP000813385"/>
    </source>
</evidence>
<feature type="region of interest" description="Disordered" evidence="6">
    <location>
        <begin position="1673"/>
        <end position="1991"/>
    </location>
</feature>
<dbReference type="GO" id="GO:0006325">
    <property type="term" value="P:chromatin organization"/>
    <property type="evidence" value="ECO:0007669"/>
    <property type="project" value="InterPro"/>
</dbReference>
<dbReference type="GO" id="GO:0005634">
    <property type="term" value="C:nucleus"/>
    <property type="evidence" value="ECO:0007669"/>
    <property type="project" value="UniProtKB-SubCell"/>
</dbReference>
<dbReference type="Proteomes" id="UP000813385">
    <property type="component" value="Unassembled WGS sequence"/>
</dbReference>